<organism evidence="9 10">
    <name type="scientific">Bradyrhizobium brasilense</name>
    <dbReference type="NCBI Taxonomy" id="1419277"/>
    <lineage>
        <taxon>Bacteria</taxon>
        <taxon>Pseudomonadati</taxon>
        <taxon>Pseudomonadota</taxon>
        <taxon>Alphaproteobacteria</taxon>
        <taxon>Hyphomicrobiales</taxon>
        <taxon>Nitrobacteraceae</taxon>
        <taxon>Bradyrhizobium</taxon>
    </lineage>
</organism>
<evidence type="ECO:0000256" key="6">
    <source>
        <dbReference type="ARBA" id="ARBA00023004"/>
    </source>
</evidence>
<keyword evidence="4 9" id="KW-0223">Dioxygenase</keyword>
<dbReference type="PANTHER" id="PTHR30468">
    <property type="entry name" value="ALPHA-KETOGLUTARATE-DEPENDENT SULFONATE DIOXYGENASE"/>
    <property type="match status" value="1"/>
</dbReference>
<reference evidence="9 10" key="1">
    <citation type="submission" date="2016-10" db="EMBL/GenBank/DDBJ databases">
        <authorList>
            <person name="de Groot N.N."/>
        </authorList>
    </citation>
    <scope>NUCLEOTIDE SEQUENCE [LARGE SCALE GENOMIC DNA]</scope>
    <source>
        <strain evidence="9 10">R5</strain>
    </source>
</reference>
<feature type="domain" description="TauD/TfdA-like" evidence="8">
    <location>
        <begin position="22"/>
        <end position="260"/>
    </location>
</feature>
<dbReference type="GO" id="GO:0046872">
    <property type="term" value="F:metal ion binding"/>
    <property type="evidence" value="ECO:0007669"/>
    <property type="project" value="UniProtKB-KW"/>
</dbReference>
<dbReference type="GO" id="GO:0005737">
    <property type="term" value="C:cytoplasm"/>
    <property type="evidence" value="ECO:0007669"/>
    <property type="project" value="TreeGrafter"/>
</dbReference>
<keyword evidence="3" id="KW-0479">Metal-binding</keyword>
<evidence type="ECO:0000256" key="2">
    <source>
        <dbReference type="ARBA" id="ARBA00005896"/>
    </source>
</evidence>
<dbReference type="SUPFAM" id="SSF51197">
    <property type="entry name" value="Clavaminate synthase-like"/>
    <property type="match status" value="1"/>
</dbReference>
<dbReference type="RefSeq" id="WP_092089579.1">
    <property type="nucleotide sequence ID" value="NZ_FMZW01000054.1"/>
</dbReference>
<dbReference type="AlphaFoldDB" id="A0A1G7KRU7"/>
<comment type="cofactor">
    <cofactor evidence="1">
        <name>Fe(2+)</name>
        <dbReference type="ChEBI" id="CHEBI:29033"/>
    </cofactor>
</comment>
<dbReference type="Proteomes" id="UP000199245">
    <property type="component" value="Unassembled WGS sequence"/>
</dbReference>
<keyword evidence="5" id="KW-0560">Oxidoreductase</keyword>
<dbReference type="InterPro" id="IPR003819">
    <property type="entry name" value="TauD/TfdA-like"/>
</dbReference>
<evidence type="ECO:0000256" key="5">
    <source>
        <dbReference type="ARBA" id="ARBA00023002"/>
    </source>
</evidence>
<dbReference type="InterPro" id="IPR051323">
    <property type="entry name" value="AtsK-like"/>
</dbReference>
<evidence type="ECO:0000256" key="4">
    <source>
        <dbReference type="ARBA" id="ARBA00022964"/>
    </source>
</evidence>
<dbReference type="PANTHER" id="PTHR30468:SF5">
    <property type="entry name" value="ALPHA-KETOGLUTARATE-DEPENDENT SULFATE ESTER DIOXYGENASE"/>
    <property type="match status" value="1"/>
</dbReference>
<keyword evidence="6" id="KW-0408">Iron</keyword>
<dbReference type="EMBL" id="FMZW01000054">
    <property type="protein sequence ID" value="SDF39881.1"/>
    <property type="molecule type" value="Genomic_DNA"/>
</dbReference>
<proteinExistence type="inferred from homology"/>
<dbReference type="InterPro" id="IPR042098">
    <property type="entry name" value="TauD-like_sf"/>
</dbReference>
<evidence type="ECO:0000256" key="3">
    <source>
        <dbReference type="ARBA" id="ARBA00022723"/>
    </source>
</evidence>
<accession>A0A1G7KRU7</accession>
<evidence type="ECO:0000259" key="8">
    <source>
        <dbReference type="Pfam" id="PF02668"/>
    </source>
</evidence>
<evidence type="ECO:0000313" key="9">
    <source>
        <dbReference type="EMBL" id="SDF39881.1"/>
    </source>
</evidence>
<dbReference type="Gene3D" id="3.60.130.10">
    <property type="entry name" value="Clavaminate synthase-like"/>
    <property type="match status" value="1"/>
</dbReference>
<comment type="similarity">
    <text evidence="2">Belongs to the TfdA dioxygenase family.</text>
</comment>
<dbReference type="Pfam" id="PF02668">
    <property type="entry name" value="TauD"/>
    <property type="match status" value="1"/>
</dbReference>
<evidence type="ECO:0000256" key="1">
    <source>
        <dbReference type="ARBA" id="ARBA00001954"/>
    </source>
</evidence>
<protein>
    <submittedName>
        <fullName evidence="9">Taurine dioxygenase</fullName>
    </submittedName>
</protein>
<gene>
    <name evidence="9" type="ORF">SAMN05216337_105410</name>
</gene>
<evidence type="ECO:0000256" key="7">
    <source>
        <dbReference type="SAM" id="MobiDB-lite"/>
    </source>
</evidence>
<evidence type="ECO:0000313" key="10">
    <source>
        <dbReference type="Proteomes" id="UP000199245"/>
    </source>
</evidence>
<feature type="region of interest" description="Disordered" evidence="7">
    <location>
        <begin position="81"/>
        <end position="104"/>
    </location>
</feature>
<sequence length="297" mass="33256">MTDTTTIGTIIRRADVVKHTLRLGAEVKNIRLSDDLPDEVITAIKQLLLEHRVIFFRDQGHLNDAEQQRFAIRLSSLIPHPTTVDPSGGVTEPETQSDRASPMNMMNMDDSFDGGRSKIAILRGAAAPPYGDHMAWSSTAAAYLDLPDPLRMLADDLWAVRCAAFDYAVTDWATESDKKCLDDVSTGTIYQTTHPIVRVHHETGERLLLLGRSIEHFVGLQRYPSQRLFERLQSYITAPENTVYWTWKSGDVAIWDNRATECYLLKPGGRHLVGERVTSESAVPGLKRLRSRTAEAA</sequence>
<name>A0A1G7KRU7_9BRAD</name>
<dbReference type="GO" id="GO:0016706">
    <property type="term" value="F:2-oxoglutarate-dependent dioxygenase activity"/>
    <property type="evidence" value="ECO:0007669"/>
    <property type="project" value="UniProtKB-ARBA"/>
</dbReference>